<protein>
    <submittedName>
        <fullName evidence="1">Uncharacterized protein</fullName>
    </submittedName>
</protein>
<name>A0A146G9B3_TERSA</name>
<gene>
    <name evidence="1" type="ORF">TSACC_22293</name>
</gene>
<accession>A0A146G9B3</accession>
<sequence length="113" mass="12795">MTGPFHAIHDDMRTLALLSAIFLVLGAGSAPAQFFLFDNPPVIVVNKGKAKTFDPYYNQSKSSYGKKPVYYETKETVKKGDKVTKKVTIRDQYGNVVYKDKTTKTEKKKKKKK</sequence>
<dbReference type="Proteomes" id="UP000076023">
    <property type="component" value="Unassembled WGS sequence"/>
</dbReference>
<proteinExistence type="predicted"/>
<dbReference type="AlphaFoldDB" id="A0A146G9B3"/>
<comment type="caution">
    <text evidence="1">The sequence shown here is derived from an EMBL/GenBank/DDBJ whole genome shotgun (WGS) entry which is preliminary data.</text>
</comment>
<keyword evidence="2" id="KW-1185">Reference proteome</keyword>
<dbReference type="STRING" id="690879.TSACC_22293"/>
<reference evidence="2" key="1">
    <citation type="journal article" date="2017" name="Genome Announc.">
        <title>Draft Genome Sequence of Terrimicrobium sacchariphilum NM-5T, a Facultative Anaerobic Soil Bacterium of the Class Spartobacteria.</title>
        <authorList>
            <person name="Qiu Y.L."/>
            <person name="Tourlousse D.M."/>
            <person name="Matsuura N."/>
            <person name="Ohashi A."/>
            <person name="Sekiguchi Y."/>
        </authorList>
    </citation>
    <scope>NUCLEOTIDE SEQUENCE [LARGE SCALE GENOMIC DNA]</scope>
    <source>
        <strain evidence="2">NM-5</strain>
    </source>
</reference>
<organism evidence="1 2">
    <name type="scientific">Terrimicrobium sacchariphilum</name>
    <dbReference type="NCBI Taxonomy" id="690879"/>
    <lineage>
        <taxon>Bacteria</taxon>
        <taxon>Pseudomonadati</taxon>
        <taxon>Verrucomicrobiota</taxon>
        <taxon>Terrimicrobiia</taxon>
        <taxon>Terrimicrobiales</taxon>
        <taxon>Terrimicrobiaceae</taxon>
        <taxon>Terrimicrobium</taxon>
    </lineage>
</organism>
<evidence type="ECO:0000313" key="1">
    <source>
        <dbReference type="EMBL" id="GAT33873.1"/>
    </source>
</evidence>
<evidence type="ECO:0000313" key="2">
    <source>
        <dbReference type="Proteomes" id="UP000076023"/>
    </source>
</evidence>
<dbReference type="InParanoid" id="A0A146G9B3"/>
<dbReference type="EMBL" id="BDCO01000002">
    <property type="protein sequence ID" value="GAT33873.1"/>
    <property type="molecule type" value="Genomic_DNA"/>
</dbReference>